<name>A0ABT2ATM5_9BURK</name>
<dbReference type="Pfam" id="PF02518">
    <property type="entry name" value="HATPase_c"/>
    <property type="match status" value="1"/>
</dbReference>
<dbReference type="InterPro" id="IPR036097">
    <property type="entry name" value="HisK_dim/P_sf"/>
</dbReference>
<evidence type="ECO:0000256" key="1">
    <source>
        <dbReference type="ARBA" id="ARBA00000085"/>
    </source>
</evidence>
<proteinExistence type="predicted"/>
<dbReference type="SUPFAM" id="SSF52172">
    <property type="entry name" value="CheY-like"/>
    <property type="match status" value="2"/>
</dbReference>
<keyword evidence="3 9" id="KW-0597">Phosphoprotein</keyword>
<dbReference type="RefSeq" id="WP_258830597.1">
    <property type="nucleotide sequence ID" value="NZ_JANUHA010000039.1"/>
</dbReference>
<evidence type="ECO:0000313" key="12">
    <source>
        <dbReference type="EMBL" id="MCS0599604.1"/>
    </source>
</evidence>
<dbReference type="SUPFAM" id="SSF55874">
    <property type="entry name" value="ATPase domain of HSP90 chaperone/DNA topoisomerase II/histidine kinase"/>
    <property type="match status" value="1"/>
</dbReference>
<evidence type="ECO:0000259" key="10">
    <source>
        <dbReference type="PROSITE" id="PS50109"/>
    </source>
</evidence>
<evidence type="ECO:0000256" key="2">
    <source>
        <dbReference type="ARBA" id="ARBA00012438"/>
    </source>
</evidence>
<dbReference type="SUPFAM" id="SSF47384">
    <property type="entry name" value="Homodimeric domain of signal transducing histidine kinase"/>
    <property type="match status" value="1"/>
</dbReference>
<dbReference type="SMART" id="SM00388">
    <property type="entry name" value="HisKA"/>
    <property type="match status" value="1"/>
</dbReference>
<evidence type="ECO:0000256" key="6">
    <source>
        <dbReference type="ARBA" id="ARBA00022777"/>
    </source>
</evidence>
<dbReference type="Gene3D" id="3.30.565.10">
    <property type="entry name" value="Histidine kinase-like ATPase, C-terminal domain"/>
    <property type="match status" value="1"/>
</dbReference>
<evidence type="ECO:0000256" key="8">
    <source>
        <dbReference type="ARBA" id="ARBA00023012"/>
    </source>
</evidence>
<dbReference type="Proteomes" id="UP001206572">
    <property type="component" value="Unassembled WGS sequence"/>
</dbReference>
<dbReference type="PROSITE" id="PS50110">
    <property type="entry name" value="RESPONSE_REGULATORY"/>
    <property type="match status" value="2"/>
</dbReference>
<dbReference type="PANTHER" id="PTHR43065">
    <property type="entry name" value="SENSOR HISTIDINE KINASE"/>
    <property type="match status" value="1"/>
</dbReference>
<gene>
    <name evidence="12" type="ORF">NX780_24985</name>
</gene>
<keyword evidence="4" id="KW-0808">Transferase</keyword>
<sequence length="526" mass="56912">MNMYNNTSRILLIDDHRINAELVAGMLDQEPDLVLEYLQEPGDAVRAARSFAPSVIMVDLHMPVFSGLDVIRTLKEAPDLAQIPLIMLSSNDSPQVKATGFAAGAMDYLVKWPDRIELAARLRAHARAYHATLERDQAMQALAASQAALLDRTRELADAQASLHEAQKMEAIGQLTSGIAHDFNNVLQLITGHLQLLRMMHKQDEKTVRRVEAASEGVRRGARIAAQLLAFARRQPLQPMTIPVDAHLRSMQAAIADVLAGRRLSIASHGDAALAALDPVQFGKNVLHLVQNAADAMGEDGLLSITVDRAPLPGVEGEADHVRLRLRDTGAGMSEEVQRRAFEPFFSTKPGGRRAGLGLSLAFGFVKQSGGQIELASESGSGTTVSLYFPAVSAAPEVSPDTGVRDRTRTVLVVEDEAAVRDVCVEVLRKQGLYVLEAADGETALGLIRQGLPIDLVFTDIVMPGAVKGQDLARAAAEHLPQAKVLFASGFPAGMSDQTGQVQRTQLLHKPYRLDEMTRVVQELLA</sequence>
<protein>
    <recommendedName>
        <fullName evidence="2">histidine kinase</fullName>
        <ecNumber evidence="2">2.7.13.3</ecNumber>
    </recommendedName>
</protein>
<dbReference type="InterPro" id="IPR003661">
    <property type="entry name" value="HisK_dim/P_dom"/>
</dbReference>
<dbReference type="PROSITE" id="PS50109">
    <property type="entry name" value="HIS_KIN"/>
    <property type="match status" value="1"/>
</dbReference>
<feature type="domain" description="Histidine kinase" evidence="10">
    <location>
        <begin position="178"/>
        <end position="393"/>
    </location>
</feature>
<evidence type="ECO:0000313" key="13">
    <source>
        <dbReference type="Proteomes" id="UP001206572"/>
    </source>
</evidence>
<keyword evidence="8" id="KW-0902">Two-component regulatory system</keyword>
<dbReference type="Pfam" id="PF00512">
    <property type="entry name" value="HisKA"/>
    <property type="match status" value="1"/>
</dbReference>
<reference evidence="12 13" key="1">
    <citation type="submission" date="2022-08" db="EMBL/GenBank/DDBJ databases">
        <title>Reclassification of Massilia species as members of the genera Telluria, Duganella, Pseudoduganella, Mokoshia gen. nov. and Zemynaea gen. nov. using orthogonal and non-orthogonal genome-based approaches.</title>
        <authorList>
            <person name="Bowman J.P."/>
        </authorList>
    </citation>
    <scope>NUCLEOTIDE SEQUENCE [LARGE SCALE GENOMIC DNA]</scope>
    <source>
        <strain evidence="12 13">JCM 31661</strain>
    </source>
</reference>
<feature type="domain" description="Response regulatory" evidence="11">
    <location>
        <begin position="9"/>
        <end position="126"/>
    </location>
</feature>
<accession>A0ABT2ATM5</accession>
<organism evidence="12 13">
    <name type="scientific">Massilia agri</name>
    <dbReference type="NCBI Taxonomy" id="1886785"/>
    <lineage>
        <taxon>Bacteria</taxon>
        <taxon>Pseudomonadati</taxon>
        <taxon>Pseudomonadota</taxon>
        <taxon>Betaproteobacteria</taxon>
        <taxon>Burkholderiales</taxon>
        <taxon>Oxalobacteraceae</taxon>
        <taxon>Telluria group</taxon>
        <taxon>Massilia</taxon>
    </lineage>
</organism>
<evidence type="ECO:0000256" key="9">
    <source>
        <dbReference type="PROSITE-ProRule" id="PRU00169"/>
    </source>
</evidence>
<dbReference type="EC" id="2.7.13.3" evidence="2"/>
<comment type="catalytic activity">
    <reaction evidence="1">
        <text>ATP + protein L-histidine = ADP + protein N-phospho-L-histidine.</text>
        <dbReference type="EC" id="2.7.13.3"/>
    </reaction>
</comment>
<keyword evidence="5" id="KW-0547">Nucleotide-binding</keyword>
<dbReference type="InterPro" id="IPR001789">
    <property type="entry name" value="Sig_transdc_resp-reg_receiver"/>
</dbReference>
<dbReference type="Pfam" id="PF00072">
    <property type="entry name" value="Response_reg"/>
    <property type="match status" value="2"/>
</dbReference>
<evidence type="ECO:0000259" key="11">
    <source>
        <dbReference type="PROSITE" id="PS50110"/>
    </source>
</evidence>
<evidence type="ECO:0000256" key="3">
    <source>
        <dbReference type="ARBA" id="ARBA00022553"/>
    </source>
</evidence>
<dbReference type="InterPro" id="IPR003594">
    <property type="entry name" value="HATPase_dom"/>
</dbReference>
<dbReference type="Gene3D" id="1.10.287.130">
    <property type="match status" value="1"/>
</dbReference>
<feature type="domain" description="Response regulatory" evidence="11">
    <location>
        <begin position="410"/>
        <end position="525"/>
    </location>
</feature>
<evidence type="ECO:0000256" key="5">
    <source>
        <dbReference type="ARBA" id="ARBA00022741"/>
    </source>
</evidence>
<feature type="modified residue" description="4-aspartylphosphate" evidence="9">
    <location>
        <position position="59"/>
    </location>
</feature>
<evidence type="ECO:0000256" key="4">
    <source>
        <dbReference type="ARBA" id="ARBA00022679"/>
    </source>
</evidence>
<evidence type="ECO:0000256" key="7">
    <source>
        <dbReference type="ARBA" id="ARBA00022840"/>
    </source>
</evidence>
<dbReference type="SMART" id="SM00387">
    <property type="entry name" value="HATPase_c"/>
    <property type="match status" value="1"/>
</dbReference>
<dbReference type="PRINTS" id="PR00344">
    <property type="entry name" value="BCTRLSENSOR"/>
</dbReference>
<dbReference type="InterPro" id="IPR036890">
    <property type="entry name" value="HATPase_C_sf"/>
</dbReference>
<feature type="modified residue" description="4-aspartylphosphate" evidence="9">
    <location>
        <position position="460"/>
    </location>
</feature>
<keyword evidence="7" id="KW-0067">ATP-binding</keyword>
<dbReference type="EMBL" id="JANUHA010000039">
    <property type="protein sequence ID" value="MCS0599604.1"/>
    <property type="molecule type" value="Genomic_DNA"/>
</dbReference>
<dbReference type="InterPro" id="IPR004358">
    <property type="entry name" value="Sig_transdc_His_kin-like_C"/>
</dbReference>
<dbReference type="PANTHER" id="PTHR43065:SF46">
    <property type="entry name" value="C4-DICARBOXYLATE TRANSPORT SENSOR PROTEIN DCTB"/>
    <property type="match status" value="1"/>
</dbReference>
<keyword evidence="13" id="KW-1185">Reference proteome</keyword>
<dbReference type="InterPro" id="IPR011006">
    <property type="entry name" value="CheY-like_superfamily"/>
</dbReference>
<dbReference type="Gene3D" id="3.40.50.2300">
    <property type="match status" value="2"/>
</dbReference>
<dbReference type="InterPro" id="IPR005467">
    <property type="entry name" value="His_kinase_dom"/>
</dbReference>
<comment type="caution">
    <text evidence="12">The sequence shown here is derived from an EMBL/GenBank/DDBJ whole genome shotgun (WGS) entry which is preliminary data.</text>
</comment>
<keyword evidence="6" id="KW-0418">Kinase</keyword>
<dbReference type="CDD" id="cd00082">
    <property type="entry name" value="HisKA"/>
    <property type="match status" value="1"/>
</dbReference>
<dbReference type="SMART" id="SM00448">
    <property type="entry name" value="REC"/>
    <property type="match status" value="2"/>
</dbReference>